<dbReference type="Proteomes" id="UP001499978">
    <property type="component" value="Unassembled WGS sequence"/>
</dbReference>
<dbReference type="InterPro" id="IPR014746">
    <property type="entry name" value="Gln_synth/guanido_kin_cat_dom"/>
</dbReference>
<evidence type="ECO:0000256" key="3">
    <source>
        <dbReference type="ARBA" id="ARBA00022840"/>
    </source>
</evidence>
<feature type="region of interest" description="Disordered" evidence="6">
    <location>
        <begin position="1"/>
        <end position="22"/>
    </location>
</feature>
<sequence>MTETLAGLTDPPTRPTVAAGASRGRRPVDLVTVGVEEEFLLYDLAAAQPAQVAERVMAAVADAGRPPVQHEFLTTQIEIASQPVLDLADLGEELSALRRTVATAAATVGAALVAVGAPPLAFDQTPRVFDTPRFRRMVTEVGALAPGPGVCGTHIHVGIDDRDLGVQVINHMRPWLPVLGALGTNSPYFGGNDTGYASWRAMVWGQWPSVESPPHLRSAADYDATVARLIDSGALMDYGMLYWHARLSAHVPTVEVRVGDVGLTAADTVLAAALVRALAATGLRLARAGVMADPVPHHVLSAAHWRSARDGLRGHTFDPATGAFAPTQRVLGRLVALVTPELRRHGDLGMVTVGVARARSQGAGADRQRAVTQAAGAHALLPYLAEQTVVPTR</sequence>
<dbReference type="EMBL" id="BAAARY010000009">
    <property type="protein sequence ID" value="GAA2524019.1"/>
    <property type="molecule type" value="Genomic_DNA"/>
</dbReference>
<evidence type="ECO:0000256" key="5">
    <source>
        <dbReference type="HAMAP-Rule" id="MF_01609"/>
    </source>
</evidence>
<dbReference type="Pfam" id="PF04107">
    <property type="entry name" value="GCS2"/>
    <property type="match status" value="1"/>
</dbReference>
<dbReference type="Gene3D" id="3.30.590.20">
    <property type="match status" value="1"/>
</dbReference>
<gene>
    <name evidence="7" type="ORF">GCM10010201_23140</name>
</gene>
<evidence type="ECO:0000256" key="1">
    <source>
        <dbReference type="ARBA" id="ARBA00022598"/>
    </source>
</evidence>
<dbReference type="PANTHER" id="PTHR36510:SF1">
    <property type="entry name" value="GLUTAMATE--CYSTEINE LIGASE 2-RELATED"/>
    <property type="match status" value="1"/>
</dbReference>
<comment type="function">
    <text evidence="5">ATP-dependent carboxylate-amine ligase which exhibits weak glutamate--cysteine ligase activity.</text>
</comment>
<keyword evidence="3 5" id="KW-0067">ATP-binding</keyword>
<dbReference type="GO" id="GO:0016874">
    <property type="term" value="F:ligase activity"/>
    <property type="evidence" value="ECO:0007669"/>
    <property type="project" value="UniProtKB-KW"/>
</dbReference>
<protein>
    <recommendedName>
        <fullName evidence="5">Putative glutamate--cysteine ligase 2</fullName>
        <ecNumber evidence="5">6.3.2.2</ecNumber>
    </recommendedName>
    <alternativeName>
        <fullName evidence="5">Gamma-glutamylcysteine synthetase 2</fullName>
        <shortName evidence="5">GCS 2</shortName>
        <shortName evidence="5">Gamma-GCS 2</shortName>
    </alternativeName>
</protein>
<accession>A0ABN3NJK5</accession>
<dbReference type="NCBIfam" id="NF010041">
    <property type="entry name" value="PRK13517.1-1"/>
    <property type="match status" value="1"/>
</dbReference>
<dbReference type="SUPFAM" id="SSF55931">
    <property type="entry name" value="Glutamine synthetase/guanido kinase"/>
    <property type="match status" value="1"/>
</dbReference>
<proteinExistence type="inferred from homology"/>
<comment type="catalytic activity">
    <reaction evidence="4 5">
        <text>L-cysteine + L-glutamate + ATP = gamma-L-glutamyl-L-cysteine + ADP + phosphate + H(+)</text>
        <dbReference type="Rhea" id="RHEA:13285"/>
        <dbReference type="ChEBI" id="CHEBI:15378"/>
        <dbReference type="ChEBI" id="CHEBI:29985"/>
        <dbReference type="ChEBI" id="CHEBI:30616"/>
        <dbReference type="ChEBI" id="CHEBI:35235"/>
        <dbReference type="ChEBI" id="CHEBI:43474"/>
        <dbReference type="ChEBI" id="CHEBI:58173"/>
        <dbReference type="ChEBI" id="CHEBI:456216"/>
        <dbReference type="EC" id="6.3.2.2"/>
    </reaction>
</comment>
<dbReference type="PANTHER" id="PTHR36510">
    <property type="entry name" value="GLUTAMATE--CYSTEINE LIGASE 2-RELATED"/>
    <property type="match status" value="1"/>
</dbReference>
<dbReference type="HAMAP" id="MF_01609">
    <property type="entry name" value="Glu_cys_ligase_2"/>
    <property type="match status" value="1"/>
</dbReference>
<dbReference type="InterPro" id="IPR050141">
    <property type="entry name" value="GCL_type2/YbdK_subfam"/>
</dbReference>
<comment type="caution">
    <text evidence="7">The sequence shown here is derived from an EMBL/GenBank/DDBJ whole genome shotgun (WGS) entry which is preliminary data.</text>
</comment>
<keyword evidence="1 5" id="KW-0436">Ligase</keyword>
<keyword evidence="2 5" id="KW-0547">Nucleotide-binding</keyword>
<comment type="similarity">
    <text evidence="5">Belongs to the glutamate--cysteine ligase type 2 family. YbdK subfamily.</text>
</comment>
<dbReference type="EC" id="6.3.2.2" evidence="5"/>
<evidence type="ECO:0000313" key="8">
    <source>
        <dbReference type="Proteomes" id="UP001499978"/>
    </source>
</evidence>
<dbReference type="InterPro" id="IPR006336">
    <property type="entry name" value="GCS2"/>
</dbReference>
<evidence type="ECO:0000256" key="6">
    <source>
        <dbReference type="SAM" id="MobiDB-lite"/>
    </source>
</evidence>
<reference evidence="7 8" key="1">
    <citation type="journal article" date="2019" name="Int. J. Syst. Evol. Microbiol.">
        <title>The Global Catalogue of Microorganisms (GCM) 10K type strain sequencing project: providing services to taxonomists for standard genome sequencing and annotation.</title>
        <authorList>
            <consortium name="The Broad Institute Genomics Platform"/>
            <consortium name="The Broad Institute Genome Sequencing Center for Infectious Disease"/>
            <person name="Wu L."/>
            <person name="Ma J."/>
        </authorList>
    </citation>
    <scope>NUCLEOTIDE SEQUENCE [LARGE SCALE GENOMIC DNA]</scope>
    <source>
        <strain evidence="7 8">JCM 3367</strain>
    </source>
</reference>
<dbReference type="InterPro" id="IPR011793">
    <property type="entry name" value="YbdK"/>
</dbReference>
<keyword evidence="8" id="KW-1185">Reference proteome</keyword>
<name>A0ABN3NJK5_9ACTN</name>
<evidence type="ECO:0000256" key="4">
    <source>
        <dbReference type="ARBA" id="ARBA00048819"/>
    </source>
</evidence>
<evidence type="ECO:0000256" key="2">
    <source>
        <dbReference type="ARBA" id="ARBA00022741"/>
    </source>
</evidence>
<dbReference type="RefSeq" id="WP_344172124.1">
    <property type="nucleotide sequence ID" value="NZ_BAAARY010000009.1"/>
</dbReference>
<dbReference type="NCBIfam" id="TIGR02050">
    <property type="entry name" value="gshA_cyan_rel"/>
    <property type="match status" value="1"/>
</dbReference>
<organism evidence="7 8">
    <name type="scientific">Pilimelia columellifera subsp. columellifera</name>
    <dbReference type="NCBI Taxonomy" id="706583"/>
    <lineage>
        <taxon>Bacteria</taxon>
        <taxon>Bacillati</taxon>
        <taxon>Actinomycetota</taxon>
        <taxon>Actinomycetes</taxon>
        <taxon>Micromonosporales</taxon>
        <taxon>Micromonosporaceae</taxon>
        <taxon>Pilimelia</taxon>
    </lineage>
</organism>
<evidence type="ECO:0000313" key="7">
    <source>
        <dbReference type="EMBL" id="GAA2524019.1"/>
    </source>
</evidence>